<proteinExistence type="predicted"/>
<feature type="domain" description="Phage capsid-like C-terminal" evidence="3">
    <location>
        <begin position="190"/>
        <end position="471"/>
    </location>
</feature>
<sequence length="476" mass="51742">MKMQKLDTINTRLAEIRTEARALVDENGEIRDANADRFDELAAEADTLKADKVKAERTLAMAEDLAERGCTESTTDRRAVFRDGQWHYDGQRNTGNTLRDQALRAVERNHTDGYIHDDAAAVAEALVERSESAREWASVAGDPHYASAFAKMVRDTERGHMLWTPQEQRAFQLAQAYQQRDMMIGTGSKGGLMVPMHLDPAIILTNNGTLSPLRQVSRVVTISGASAWNGISSAGASSEWIAESTEVADGSPTLAQPSIPVHKYDCFVPYSVEVEGDAANFLPELQRAIVDSVNSLHDTAYTIGTGSGQPTGIVTALAASSPSVVVAGGGTEVYDADDPYKLQNALGARFQANAQFMAALPTINTFRKFETTAGAWRFPELRQNPLQLLGRNLVENSVMDSTLNAAATEANYGIIYGDFQNFVIVDRVGTTIELVPHLFGSNGRPKLQRGVILWGRTGSDSVNDNAFRMLNVATTA</sequence>
<feature type="coiled-coil region" evidence="2">
    <location>
        <begin position="6"/>
        <end position="65"/>
    </location>
</feature>
<comment type="caution">
    <text evidence="4">The sequence shown here is derived from an EMBL/GenBank/DDBJ whole genome shotgun (WGS) entry which is preliminary data.</text>
</comment>
<evidence type="ECO:0000313" key="4">
    <source>
        <dbReference type="EMBL" id="MEE2056608.1"/>
    </source>
</evidence>
<gene>
    <name evidence="4" type="ORF">Q7514_03575</name>
</gene>
<protein>
    <submittedName>
        <fullName evidence="4">Phage major capsid protein</fullName>
    </submittedName>
</protein>
<dbReference type="InterPro" id="IPR054612">
    <property type="entry name" value="Phage_capsid-like_C"/>
</dbReference>
<evidence type="ECO:0000256" key="2">
    <source>
        <dbReference type="SAM" id="Coils"/>
    </source>
</evidence>
<dbReference type="Proteomes" id="UP001336020">
    <property type="component" value="Unassembled WGS sequence"/>
</dbReference>
<keyword evidence="2" id="KW-0175">Coiled coil</keyword>
<comment type="subcellular location">
    <subcellularLocation>
        <location evidence="1">Virion</location>
    </subcellularLocation>
</comment>
<accession>A0ABU7L4Z6</accession>
<name>A0ABU7L4Z6_9NOCA</name>
<dbReference type="RefSeq" id="WP_330131853.1">
    <property type="nucleotide sequence ID" value="NZ_JAUTXY010000001.1"/>
</dbReference>
<evidence type="ECO:0000313" key="5">
    <source>
        <dbReference type="Proteomes" id="UP001336020"/>
    </source>
</evidence>
<dbReference type="Pfam" id="PF05065">
    <property type="entry name" value="Phage_capsid"/>
    <property type="match status" value="1"/>
</dbReference>
<organism evidence="4 5">
    <name type="scientific">Rhodococcus artemisiae</name>
    <dbReference type="NCBI Taxonomy" id="714159"/>
    <lineage>
        <taxon>Bacteria</taxon>
        <taxon>Bacillati</taxon>
        <taxon>Actinomycetota</taxon>
        <taxon>Actinomycetes</taxon>
        <taxon>Mycobacteriales</taxon>
        <taxon>Nocardiaceae</taxon>
        <taxon>Rhodococcus</taxon>
    </lineage>
</organism>
<dbReference type="SUPFAM" id="SSF56563">
    <property type="entry name" value="Major capsid protein gp5"/>
    <property type="match status" value="1"/>
</dbReference>
<dbReference type="InterPro" id="IPR024455">
    <property type="entry name" value="Phage_capsid"/>
</dbReference>
<keyword evidence="5" id="KW-1185">Reference proteome</keyword>
<evidence type="ECO:0000259" key="3">
    <source>
        <dbReference type="Pfam" id="PF05065"/>
    </source>
</evidence>
<dbReference type="NCBIfam" id="TIGR01554">
    <property type="entry name" value="major_cap_HK97"/>
    <property type="match status" value="1"/>
</dbReference>
<evidence type="ECO:0000256" key="1">
    <source>
        <dbReference type="ARBA" id="ARBA00004328"/>
    </source>
</evidence>
<dbReference type="EMBL" id="JAUTXY010000001">
    <property type="protein sequence ID" value="MEE2056608.1"/>
    <property type="molecule type" value="Genomic_DNA"/>
</dbReference>
<reference evidence="4 5" key="1">
    <citation type="submission" date="2023-07" db="EMBL/GenBank/DDBJ databases">
        <authorList>
            <person name="Girao M."/>
            <person name="Carvalho M.F."/>
        </authorList>
    </citation>
    <scope>NUCLEOTIDE SEQUENCE [LARGE SCALE GENOMIC DNA]</scope>
    <source>
        <strain evidence="4 5">YIM65754</strain>
    </source>
</reference>